<reference evidence="1" key="1">
    <citation type="submission" date="2019-11" db="EMBL/GenBank/DDBJ databases">
        <authorList>
            <person name="Feng L."/>
        </authorList>
    </citation>
    <scope>NUCLEOTIDE SEQUENCE</scope>
    <source>
        <strain evidence="1">AcaccaeLFYP115</strain>
    </source>
</reference>
<dbReference type="RefSeq" id="WP_006567685.1">
    <property type="nucleotide sequence ID" value="NZ_BAABRZ010000002.1"/>
</dbReference>
<sequence>MKKAMILLAGYPATGKTFLCSRILKRHSEFIVVSQDEMKEKLWDRFGFENIEEKTRLEDQSWELYYETLEELMSGEHSVISDYPFSEKQKGRLESLSLTYGYQVLTIRLTGDIDVLYERSKSRDLEPSRHLAHLVTRYHEGDVLEDRTKADALVTYEIFKDRCLNKGYDRFQLGSLIELDVTDYEKVDYEAVLDRVDEIIDRD</sequence>
<proteinExistence type="predicted"/>
<dbReference type="InterPro" id="IPR027417">
    <property type="entry name" value="P-loop_NTPase"/>
</dbReference>
<organism evidence="1">
    <name type="scientific">Anaerostipes caccae</name>
    <dbReference type="NCBI Taxonomy" id="105841"/>
    <lineage>
        <taxon>Bacteria</taxon>
        <taxon>Bacillati</taxon>
        <taxon>Bacillota</taxon>
        <taxon>Clostridia</taxon>
        <taxon>Lachnospirales</taxon>
        <taxon>Lachnospiraceae</taxon>
        <taxon>Anaerostipes</taxon>
    </lineage>
</organism>
<dbReference type="AlphaFoldDB" id="A0A6N2V9Q3"/>
<name>A0A6N2V9Q3_9FIRM</name>
<dbReference type="Pfam" id="PF13671">
    <property type="entry name" value="AAA_33"/>
    <property type="match status" value="1"/>
</dbReference>
<evidence type="ECO:0000313" key="1">
    <source>
        <dbReference type="EMBL" id="VYT26878.1"/>
    </source>
</evidence>
<gene>
    <name evidence="1" type="ORF">ACLFYP115_02372</name>
</gene>
<dbReference type="GeneID" id="69469528"/>
<protein>
    <submittedName>
        <fullName evidence="1">Zeta toxin</fullName>
    </submittedName>
</protein>
<accession>A0A6N2V9Q3</accession>
<dbReference type="Gene3D" id="3.40.50.300">
    <property type="entry name" value="P-loop containing nucleotide triphosphate hydrolases"/>
    <property type="match status" value="1"/>
</dbReference>
<dbReference type="SUPFAM" id="SSF52540">
    <property type="entry name" value="P-loop containing nucleoside triphosphate hydrolases"/>
    <property type="match status" value="1"/>
</dbReference>
<dbReference type="EMBL" id="CACRSQ010000007">
    <property type="protein sequence ID" value="VYT26878.1"/>
    <property type="molecule type" value="Genomic_DNA"/>
</dbReference>